<evidence type="ECO:0000313" key="2">
    <source>
        <dbReference type="Proteomes" id="UP000509383"/>
    </source>
</evidence>
<dbReference type="KEGG" id="ptw:TUM18999_03070"/>
<dbReference type="AlphaFoldDB" id="A0A6J4DYI7"/>
<evidence type="ECO:0000313" key="1">
    <source>
        <dbReference type="EMBL" id="BCG22116.1"/>
    </source>
</evidence>
<reference evidence="1 2" key="1">
    <citation type="submission" date="2020-05" db="EMBL/GenBank/DDBJ databases">
        <title>Characterization of novel class B3 metallo-beta-lactamase from novel Pseudomonas species.</title>
        <authorList>
            <person name="Yamada K."/>
            <person name="Aoki K."/>
            <person name="Ishii Y."/>
        </authorList>
    </citation>
    <scope>NUCLEOTIDE SEQUENCE [LARGE SCALE GENOMIC DNA]</scope>
    <source>
        <strain evidence="1 2">TUM18999</strain>
    </source>
</reference>
<protein>
    <submittedName>
        <fullName evidence="1">Uncharacterized protein</fullName>
    </submittedName>
</protein>
<dbReference type="EMBL" id="AP023189">
    <property type="protein sequence ID" value="BCG22116.1"/>
    <property type="molecule type" value="Genomic_DNA"/>
</dbReference>
<proteinExistence type="predicted"/>
<accession>A0A6J4DYI7</accession>
<sequence>MDTDTQVFRFLLNKGQLDPQQYHHVEEIAQAINRSRRKNLSAVDVEKALHGTRYRMAKNVCAMVPGHEQPYEIVEYKNGDVSARACIFAIRYPQDYGWKE</sequence>
<organism evidence="1 2">
    <name type="scientific">Pseudomonas tohonis</name>
    <dbReference type="NCBI Taxonomy" id="2725477"/>
    <lineage>
        <taxon>Bacteria</taxon>
        <taxon>Pseudomonadati</taxon>
        <taxon>Pseudomonadota</taxon>
        <taxon>Gammaproteobacteria</taxon>
        <taxon>Pseudomonadales</taxon>
        <taxon>Pseudomonadaceae</taxon>
        <taxon>Pseudomonas</taxon>
    </lineage>
</organism>
<name>A0A6J4DYI7_9PSED</name>
<gene>
    <name evidence="1" type="ORF">TUM18999_03070</name>
</gene>
<dbReference type="Proteomes" id="UP000509383">
    <property type="component" value="Chromosome"/>
</dbReference>